<dbReference type="AlphaFoldDB" id="X1BVN2"/>
<accession>X1BVN2</accession>
<name>X1BVN2_9ZZZZ</name>
<comment type="caution">
    <text evidence="1">The sequence shown here is derived from an EMBL/GenBank/DDBJ whole genome shotgun (WGS) entry which is preliminary data.</text>
</comment>
<dbReference type="EMBL" id="BART01012773">
    <property type="protein sequence ID" value="GAG85202.1"/>
    <property type="molecule type" value="Genomic_DNA"/>
</dbReference>
<reference evidence="1" key="1">
    <citation type="journal article" date="2014" name="Front. Microbiol.">
        <title>High frequency of phylogenetically diverse reductive dehalogenase-homologous genes in deep subseafloor sedimentary metagenomes.</title>
        <authorList>
            <person name="Kawai M."/>
            <person name="Futagami T."/>
            <person name="Toyoda A."/>
            <person name="Takaki Y."/>
            <person name="Nishi S."/>
            <person name="Hori S."/>
            <person name="Arai W."/>
            <person name="Tsubouchi T."/>
            <person name="Morono Y."/>
            <person name="Uchiyama I."/>
            <person name="Ito T."/>
            <person name="Fujiyama A."/>
            <person name="Inagaki F."/>
            <person name="Takami H."/>
        </authorList>
    </citation>
    <scope>NUCLEOTIDE SEQUENCE</scope>
    <source>
        <strain evidence="1">Expedition CK06-06</strain>
    </source>
</reference>
<evidence type="ECO:0000313" key="1">
    <source>
        <dbReference type="EMBL" id="GAG85202.1"/>
    </source>
</evidence>
<proteinExistence type="predicted"/>
<organism evidence="1">
    <name type="scientific">marine sediment metagenome</name>
    <dbReference type="NCBI Taxonomy" id="412755"/>
    <lineage>
        <taxon>unclassified sequences</taxon>
        <taxon>metagenomes</taxon>
        <taxon>ecological metagenomes</taxon>
    </lineage>
</organism>
<sequence length="47" mass="5388">DVRIRFTFAESGTVYISGYTTEDGLLDNFNDTLSYMICADYHLNHHA</sequence>
<gene>
    <name evidence="1" type="ORF">S01H4_26478</name>
</gene>
<feature type="non-terminal residue" evidence="1">
    <location>
        <position position="1"/>
    </location>
</feature>
<protein>
    <submittedName>
        <fullName evidence="1">Uncharacterized protein</fullName>
    </submittedName>
</protein>